<keyword evidence="3" id="KW-1185">Reference proteome</keyword>
<feature type="compositionally biased region" description="Low complexity" evidence="1">
    <location>
        <begin position="15"/>
        <end position="28"/>
    </location>
</feature>
<protein>
    <submittedName>
        <fullName evidence="2">Uncharacterized protein</fullName>
    </submittedName>
</protein>
<feature type="region of interest" description="Disordered" evidence="1">
    <location>
        <begin position="138"/>
        <end position="222"/>
    </location>
</feature>
<feature type="compositionally biased region" description="Basic and acidic residues" evidence="1">
    <location>
        <begin position="166"/>
        <end position="180"/>
    </location>
</feature>
<evidence type="ECO:0000256" key="1">
    <source>
        <dbReference type="SAM" id="MobiDB-lite"/>
    </source>
</evidence>
<dbReference type="AlphaFoldDB" id="A0A448WLZ0"/>
<reference evidence="2" key="1">
    <citation type="submission" date="2018-11" db="EMBL/GenBank/DDBJ databases">
        <authorList>
            <consortium name="Pathogen Informatics"/>
        </authorList>
    </citation>
    <scope>NUCLEOTIDE SEQUENCE</scope>
</reference>
<gene>
    <name evidence="2" type="ORF">PXEA_LOCUS8585</name>
</gene>
<sequence length="227" mass="24383">MLIGRISDNTPSNMIRESSSSSSSVTLRSSTSIESTIDSSCPILRLSFPPTQMGFKLYTDSEVPAPQLMPIDLSCRCNTKYISSVKSTRTLKTSSAIQKSHQSSGPSTQHVSIPSTNSSDFAETECSEAISALESIIEVPSADNRSSPTRSQSIEAQNDGQTQALDESHLDSKSFKEEKLPSVNQAVNEDMEEDMDGSGGSSSVSDFFQDSSPVGTETGTISTFIHF</sequence>
<feature type="compositionally biased region" description="Polar residues" evidence="1">
    <location>
        <begin position="143"/>
        <end position="165"/>
    </location>
</feature>
<proteinExistence type="predicted"/>
<feature type="compositionally biased region" description="Low complexity" evidence="1">
    <location>
        <begin position="201"/>
        <end position="212"/>
    </location>
</feature>
<accession>A0A448WLZ0</accession>
<name>A0A448WLZ0_9PLAT</name>
<feature type="region of interest" description="Disordered" evidence="1">
    <location>
        <begin position="93"/>
        <end position="124"/>
    </location>
</feature>
<feature type="compositionally biased region" description="Polar residues" evidence="1">
    <location>
        <begin position="93"/>
        <end position="121"/>
    </location>
</feature>
<feature type="region of interest" description="Disordered" evidence="1">
    <location>
        <begin position="1"/>
        <end position="28"/>
    </location>
</feature>
<dbReference type="Proteomes" id="UP000784294">
    <property type="component" value="Unassembled WGS sequence"/>
</dbReference>
<comment type="caution">
    <text evidence="2">The sequence shown here is derived from an EMBL/GenBank/DDBJ whole genome shotgun (WGS) entry which is preliminary data.</text>
</comment>
<organism evidence="2 3">
    <name type="scientific">Protopolystoma xenopodis</name>
    <dbReference type="NCBI Taxonomy" id="117903"/>
    <lineage>
        <taxon>Eukaryota</taxon>
        <taxon>Metazoa</taxon>
        <taxon>Spiralia</taxon>
        <taxon>Lophotrochozoa</taxon>
        <taxon>Platyhelminthes</taxon>
        <taxon>Monogenea</taxon>
        <taxon>Polyopisthocotylea</taxon>
        <taxon>Polystomatidea</taxon>
        <taxon>Polystomatidae</taxon>
        <taxon>Protopolystoma</taxon>
    </lineage>
</organism>
<evidence type="ECO:0000313" key="2">
    <source>
        <dbReference type="EMBL" id="VEL15145.1"/>
    </source>
</evidence>
<feature type="compositionally biased region" description="Polar residues" evidence="1">
    <location>
        <begin position="213"/>
        <end position="222"/>
    </location>
</feature>
<evidence type="ECO:0000313" key="3">
    <source>
        <dbReference type="Proteomes" id="UP000784294"/>
    </source>
</evidence>
<dbReference type="EMBL" id="CAAALY010023593">
    <property type="protein sequence ID" value="VEL15145.1"/>
    <property type="molecule type" value="Genomic_DNA"/>
</dbReference>